<keyword evidence="3" id="KW-1185">Reference proteome</keyword>
<dbReference type="Proteomes" id="UP000589896">
    <property type="component" value="Unassembled WGS sequence"/>
</dbReference>
<dbReference type="InterPro" id="IPR012902">
    <property type="entry name" value="N_methyl_site"/>
</dbReference>
<evidence type="ECO:0000313" key="3">
    <source>
        <dbReference type="Proteomes" id="UP000589896"/>
    </source>
</evidence>
<accession>A0A7Z0QPD6</accession>
<keyword evidence="1" id="KW-0472">Membrane</keyword>
<evidence type="ECO:0000313" key="2">
    <source>
        <dbReference type="EMBL" id="NYZ62248.1"/>
    </source>
</evidence>
<reference evidence="2 3" key="1">
    <citation type="submission" date="2020-07" db="EMBL/GenBank/DDBJ databases">
        <title>isolation of Luteimonas sp. SJ-16.</title>
        <authorList>
            <person name="Huang X.-X."/>
            <person name="Xu L."/>
            <person name="Sun J.-Q."/>
        </authorList>
    </citation>
    <scope>NUCLEOTIDE SEQUENCE [LARGE SCALE GENOMIC DNA]</scope>
    <source>
        <strain evidence="2 3">SJ-16</strain>
    </source>
</reference>
<protein>
    <submittedName>
        <fullName evidence="2">Type II secretion system protein</fullName>
    </submittedName>
</protein>
<dbReference type="NCBIfam" id="TIGR02532">
    <property type="entry name" value="IV_pilin_GFxxxE"/>
    <property type="match status" value="1"/>
</dbReference>
<name>A0A7Z0QPD6_9GAMM</name>
<proteinExistence type="predicted"/>
<keyword evidence="1" id="KW-0812">Transmembrane</keyword>
<comment type="caution">
    <text evidence="2">The sequence shown here is derived from an EMBL/GenBank/DDBJ whole genome shotgun (WGS) entry which is preliminary data.</text>
</comment>
<gene>
    <name evidence="2" type="ORF">H0E82_05670</name>
</gene>
<dbReference type="Pfam" id="PF07963">
    <property type="entry name" value="N_methyl"/>
    <property type="match status" value="1"/>
</dbReference>
<evidence type="ECO:0000256" key="1">
    <source>
        <dbReference type="SAM" id="Phobius"/>
    </source>
</evidence>
<dbReference type="AlphaFoldDB" id="A0A7Z0QPD6"/>
<feature type="transmembrane region" description="Helical" evidence="1">
    <location>
        <begin position="12"/>
        <end position="37"/>
    </location>
</feature>
<keyword evidence="1" id="KW-1133">Transmembrane helix</keyword>
<organism evidence="2 3">
    <name type="scientific">Luteimonas deserti</name>
    <dbReference type="NCBI Taxonomy" id="2752306"/>
    <lineage>
        <taxon>Bacteria</taxon>
        <taxon>Pseudomonadati</taxon>
        <taxon>Pseudomonadota</taxon>
        <taxon>Gammaproteobacteria</taxon>
        <taxon>Lysobacterales</taxon>
        <taxon>Lysobacteraceae</taxon>
        <taxon>Luteimonas</taxon>
    </lineage>
</organism>
<sequence length="146" mass="16641">MHRVLGRVRRERGFTLLEAIVAMVVMATSLLALYSWLSTSTLALNRAQAQSRSLEDARSARALLEDVNPMATPRGTRDAAPLSVRWQAEALTERRPGLSSVGFPTQFDFVLYEMQVEVRRDDRTVREFSFRKAGWEIARPINMDEE</sequence>
<dbReference type="EMBL" id="JACCJZ010000013">
    <property type="protein sequence ID" value="NYZ62248.1"/>
    <property type="molecule type" value="Genomic_DNA"/>
</dbReference>
<dbReference type="RefSeq" id="WP_180544476.1">
    <property type="nucleotide sequence ID" value="NZ_JACCJZ010000013.1"/>
</dbReference>
<dbReference type="PROSITE" id="PS00409">
    <property type="entry name" value="PROKAR_NTER_METHYL"/>
    <property type="match status" value="1"/>
</dbReference>